<dbReference type="GO" id="GO:0030288">
    <property type="term" value="C:outer membrane-bounded periplasmic space"/>
    <property type="evidence" value="ECO:0007669"/>
    <property type="project" value="InterPro"/>
</dbReference>
<dbReference type="EMBL" id="CABFMQ020000002">
    <property type="protein sequence ID" value="VTZ48612.1"/>
    <property type="molecule type" value="Genomic_DNA"/>
</dbReference>
<dbReference type="AlphaFoldDB" id="A0A8B6M3A8"/>
<dbReference type="NCBIfam" id="TIGR00385">
    <property type="entry name" value="dsbE"/>
    <property type="match status" value="1"/>
</dbReference>
<evidence type="ECO:0000313" key="9">
    <source>
        <dbReference type="Proteomes" id="UP000485880"/>
    </source>
</evidence>
<feature type="transmembrane region" description="Helical" evidence="6">
    <location>
        <begin position="26"/>
        <end position="48"/>
    </location>
</feature>
<dbReference type="InterPro" id="IPR017937">
    <property type="entry name" value="Thioredoxin_CS"/>
</dbReference>
<comment type="subcellular location">
    <subcellularLocation>
        <location evidence="1">Cell envelope</location>
    </subcellularLocation>
</comment>
<evidence type="ECO:0000256" key="6">
    <source>
        <dbReference type="SAM" id="Phobius"/>
    </source>
</evidence>
<comment type="caution">
    <text evidence="8">The sequence shown here is derived from an EMBL/GenBank/DDBJ whole genome shotgun (WGS) entry which is preliminary data.</text>
</comment>
<keyword evidence="9" id="KW-1185">Reference proteome</keyword>
<dbReference type="CDD" id="cd03010">
    <property type="entry name" value="TlpA_like_DsbE"/>
    <property type="match status" value="1"/>
</dbReference>
<keyword evidence="6" id="KW-0812">Transmembrane</keyword>
<evidence type="ECO:0000256" key="4">
    <source>
        <dbReference type="ARBA" id="ARBA00023157"/>
    </source>
</evidence>
<dbReference type="InterPro" id="IPR004799">
    <property type="entry name" value="Periplasmic_diS_OxRdtase_DsbE"/>
</dbReference>
<dbReference type="InterPro" id="IPR013766">
    <property type="entry name" value="Thioredoxin_domain"/>
</dbReference>
<evidence type="ECO:0000256" key="3">
    <source>
        <dbReference type="ARBA" id="ARBA00022748"/>
    </source>
</evidence>
<dbReference type="Gene3D" id="3.40.30.10">
    <property type="entry name" value="Glutaredoxin"/>
    <property type="match status" value="1"/>
</dbReference>
<proteinExistence type="inferred from homology"/>
<reference evidence="8 9" key="1">
    <citation type="submission" date="2019-05" db="EMBL/GenBank/DDBJ databases">
        <authorList>
            <person name="Farhan Ul Haque M."/>
        </authorList>
    </citation>
    <scope>NUCLEOTIDE SEQUENCE [LARGE SCALE GENOMIC DNA]</scope>
    <source>
        <strain evidence="8">2</strain>
    </source>
</reference>
<keyword evidence="6" id="KW-1133">Transmembrane helix</keyword>
<dbReference type="PANTHER" id="PTHR42852">
    <property type="entry name" value="THIOL:DISULFIDE INTERCHANGE PROTEIN DSBE"/>
    <property type="match status" value="1"/>
</dbReference>
<dbReference type="Pfam" id="PF08534">
    <property type="entry name" value="Redoxin"/>
    <property type="match status" value="1"/>
</dbReference>
<evidence type="ECO:0000259" key="7">
    <source>
        <dbReference type="PROSITE" id="PS51352"/>
    </source>
</evidence>
<keyword evidence="4" id="KW-1015">Disulfide bond</keyword>
<dbReference type="InterPro" id="IPR050553">
    <property type="entry name" value="Thioredoxin_ResA/DsbE_sf"/>
</dbReference>
<feature type="domain" description="Thioredoxin" evidence="7">
    <location>
        <begin position="57"/>
        <end position="207"/>
    </location>
</feature>
<dbReference type="SUPFAM" id="SSF52833">
    <property type="entry name" value="Thioredoxin-like"/>
    <property type="match status" value="1"/>
</dbReference>
<organism evidence="8 9">
    <name type="scientific">Methylocella tundrae</name>
    <dbReference type="NCBI Taxonomy" id="227605"/>
    <lineage>
        <taxon>Bacteria</taxon>
        <taxon>Pseudomonadati</taxon>
        <taxon>Pseudomonadota</taxon>
        <taxon>Alphaproteobacteria</taxon>
        <taxon>Hyphomicrobiales</taxon>
        <taxon>Beijerinckiaceae</taxon>
        <taxon>Methylocella</taxon>
    </lineage>
</organism>
<dbReference type="PROSITE" id="PS51352">
    <property type="entry name" value="THIOREDOXIN_2"/>
    <property type="match status" value="1"/>
</dbReference>
<dbReference type="Proteomes" id="UP000485880">
    <property type="component" value="Unassembled WGS sequence"/>
</dbReference>
<keyword evidence="6" id="KW-0472">Membrane</keyword>
<gene>
    <name evidence="8" type="primary">cycY</name>
    <name evidence="8" type="ORF">MPC4_100055</name>
</gene>
<comment type="similarity">
    <text evidence="2">Belongs to the thioredoxin family. DsbE subfamily.</text>
</comment>
<accession>A0A8B6M3A8</accession>
<dbReference type="PROSITE" id="PS00194">
    <property type="entry name" value="THIOREDOXIN_1"/>
    <property type="match status" value="1"/>
</dbReference>
<dbReference type="InterPro" id="IPR036249">
    <property type="entry name" value="Thioredoxin-like_sf"/>
</dbReference>
<evidence type="ECO:0000256" key="5">
    <source>
        <dbReference type="ARBA" id="ARBA00023284"/>
    </source>
</evidence>
<protein>
    <submittedName>
        <fullName evidence="8">Thiol:disulfide interchange protein CycY</fullName>
    </submittedName>
</protein>
<dbReference type="PANTHER" id="PTHR42852:SF6">
    <property type="entry name" value="THIOL:DISULFIDE INTERCHANGE PROTEIN DSBE"/>
    <property type="match status" value="1"/>
</dbReference>
<dbReference type="GO" id="GO:0015036">
    <property type="term" value="F:disulfide oxidoreductase activity"/>
    <property type="evidence" value="ECO:0007669"/>
    <property type="project" value="InterPro"/>
</dbReference>
<dbReference type="GO" id="GO:0017004">
    <property type="term" value="P:cytochrome complex assembly"/>
    <property type="evidence" value="ECO:0007669"/>
    <property type="project" value="UniProtKB-KW"/>
</dbReference>
<evidence type="ECO:0000313" key="8">
    <source>
        <dbReference type="EMBL" id="VTZ48612.1"/>
    </source>
</evidence>
<keyword evidence="5" id="KW-0676">Redox-active center</keyword>
<evidence type="ECO:0000256" key="2">
    <source>
        <dbReference type="ARBA" id="ARBA00007758"/>
    </source>
</evidence>
<evidence type="ECO:0000256" key="1">
    <source>
        <dbReference type="ARBA" id="ARBA00004196"/>
    </source>
</evidence>
<name>A0A8B6M3A8_METTU</name>
<sequence>MAHIHMTTTEPKLQPAAPVPAKRRSLLVFLPLLFFGAIAALFLLRLFAGDASRLPSALIGREVPAFTLAGVEGLPGANGLSDADLRQGHVTIVNVFASWCVPCREEHPTLMGIAGDQKLKDLGVRLVGLAYKDTPANVRELLGADGDPYATIGADPNGRAAIDLGVYGVPETFIIRGDGTVAYRFVGPLSDESYAATLLPEIKKAAGANS</sequence>
<keyword evidence="3" id="KW-0201">Cytochrome c-type biogenesis</keyword>
<dbReference type="InterPro" id="IPR013740">
    <property type="entry name" value="Redoxin"/>
</dbReference>